<dbReference type="PANTHER" id="PTHR39639:SF1">
    <property type="entry name" value="DUF262 DOMAIN-CONTAINING PROTEIN"/>
    <property type="match status" value="1"/>
</dbReference>
<dbReference type="Proteomes" id="UP000436483">
    <property type="component" value="Unassembled WGS sequence"/>
</dbReference>
<keyword evidence="3" id="KW-1185">Reference proteome</keyword>
<dbReference type="OrthoDB" id="9787127at2"/>
<reference evidence="2 3" key="2">
    <citation type="submission" date="2020-01" db="EMBL/GenBank/DDBJ databases">
        <title>Microvirga sp. nov., an arsenate reduction bacterium isolated from Tibet hotspring sediments.</title>
        <authorList>
            <person name="Xian W.-D."/>
            <person name="Li W.-J."/>
        </authorList>
    </citation>
    <scope>NUCLEOTIDE SEQUENCE [LARGE SCALE GENOMIC DNA]</scope>
    <source>
        <strain evidence="2 3">KCTC 23863</strain>
    </source>
</reference>
<evidence type="ECO:0000259" key="1">
    <source>
        <dbReference type="Pfam" id="PF03235"/>
    </source>
</evidence>
<evidence type="ECO:0000313" key="2">
    <source>
        <dbReference type="EMBL" id="MXQ11186.1"/>
    </source>
</evidence>
<reference evidence="2 3" key="1">
    <citation type="submission" date="2019-12" db="EMBL/GenBank/DDBJ databases">
        <authorList>
            <person name="Yuan C.-G."/>
        </authorList>
    </citation>
    <scope>NUCLEOTIDE SEQUENCE [LARGE SCALE GENOMIC DNA]</scope>
    <source>
        <strain evidence="2 3">KCTC 23863</strain>
    </source>
</reference>
<protein>
    <submittedName>
        <fullName evidence="2">DUF262 domain-containing protein</fullName>
    </submittedName>
</protein>
<evidence type="ECO:0000313" key="3">
    <source>
        <dbReference type="Proteomes" id="UP000436483"/>
    </source>
</evidence>
<dbReference type="EMBL" id="WURB01000004">
    <property type="protein sequence ID" value="MXQ11186.1"/>
    <property type="molecule type" value="Genomic_DNA"/>
</dbReference>
<feature type="domain" description="GmrSD restriction endonucleases N-terminal" evidence="1">
    <location>
        <begin position="19"/>
        <end position="160"/>
    </location>
</feature>
<gene>
    <name evidence="2" type="ORF">GR328_06915</name>
</gene>
<dbReference type="Pfam" id="PF03235">
    <property type="entry name" value="GmrSD_N"/>
    <property type="match status" value="1"/>
</dbReference>
<comment type="caution">
    <text evidence="2">The sequence shown here is derived from an EMBL/GenBank/DDBJ whole genome shotgun (WGS) entry which is preliminary data.</text>
</comment>
<organism evidence="2 3">
    <name type="scientific">Microvirga makkahensis</name>
    <dbReference type="NCBI Taxonomy" id="1128670"/>
    <lineage>
        <taxon>Bacteria</taxon>
        <taxon>Pseudomonadati</taxon>
        <taxon>Pseudomonadota</taxon>
        <taxon>Alphaproteobacteria</taxon>
        <taxon>Hyphomicrobiales</taxon>
        <taxon>Methylobacteriaceae</taxon>
        <taxon>Microvirga</taxon>
    </lineage>
</organism>
<dbReference type="AlphaFoldDB" id="A0A7X3MQ61"/>
<sequence>MQRRPTTQDISWLLDLDRNKQLDLNPPYQRKSVWTPSDQKFFLDTIFRNYPSPAIFLHKTIDESGKTTYHVVDGKQRTQTILEFVNDRIRIGSDFGDIRLDGKKWSDLTSEPDLRRQFWNYQLTVELIDFDEISLVNQVFDRLNRNARRLTNQELRHAKFGGWFAQEAEREAIQDEWRELGVVTAARSKRMADVQFISELMLVVIENRMHGFDQDALDAAYAQYDSLSELEAEFDLEDFTARFERARRYLSDMARVDANVARFSRALGNVYSLWSLVVLETNLPEPAVLADRYTAFMRKVETLSAQDNIVDFMQGASEEYADALRYLNALRGANTDLTPRTERFEALRRALLNQQ</sequence>
<accession>A0A7X3MQ61</accession>
<dbReference type="InterPro" id="IPR004919">
    <property type="entry name" value="GmrSD_N"/>
</dbReference>
<proteinExistence type="predicted"/>
<dbReference type="RefSeq" id="WP_160883790.1">
    <property type="nucleotide sequence ID" value="NZ_WURB01000004.1"/>
</dbReference>
<dbReference type="PANTHER" id="PTHR39639">
    <property type="entry name" value="CHROMOSOME 16, WHOLE GENOME SHOTGUN SEQUENCE"/>
    <property type="match status" value="1"/>
</dbReference>
<name>A0A7X3MQ61_9HYPH</name>